<evidence type="ECO:0000256" key="1">
    <source>
        <dbReference type="ARBA" id="ARBA00008007"/>
    </source>
</evidence>
<proteinExistence type="inferred from homology"/>
<comment type="caution">
    <text evidence="2">The sequence shown here is derived from an EMBL/GenBank/DDBJ whole genome shotgun (WGS) entry which is preliminary data.</text>
</comment>
<accession>A0A2W2E4Q8</accession>
<dbReference type="CDD" id="cd06223">
    <property type="entry name" value="PRTases_typeI"/>
    <property type="match status" value="1"/>
</dbReference>
<dbReference type="PANTHER" id="PTHR47505:SF1">
    <property type="entry name" value="DNA UTILIZATION PROTEIN YHGH"/>
    <property type="match status" value="1"/>
</dbReference>
<reference evidence="2 3" key="1">
    <citation type="submission" date="2018-01" db="EMBL/GenBank/DDBJ databases">
        <title>Draft genome sequence of Jishengella sp. NA12.</title>
        <authorList>
            <person name="Sahin N."/>
            <person name="Ay H."/>
            <person name="Saygin H."/>
        </authorList>
    </citation>
    <scope>NUCLEOTIDE SEQUENCE [LARGE SCALE GENOMIC DNA]</scope>
    <source>
        <strain evidence="2 3">NA12</strain>
    </source>
</reference>
<dbReference type="InterPro" id="IPR029057">
    <property type="entry name" value="PRTase-like"/>
</dbReference>
<dbReference type="InterPro" id="IPR000836">
    <property type="entry name" value="PRTase_dom"/>
</dbReference>
<gene>
    <name evidence="2" type="ORF">C1I95_12510</name>
</gene>
<dbReference type="Proteomes" id="UP000248924">
    <property type="component" value="Unassembled WGS sequence"/>
</dbReference>
<protein>
    <submittedName>
        <fullName evidence="2">ComF family protein</fullName>
    </submittedName>
</protein>
<organism evidence="2 3">
    <name type="scientific">Micromonospora craterilacus</name>
    <dbReference type="NCBI Taxonomy" id="1655439"/>
    <lineage>
        <taxon>Bacteria</taxon>
        <taxon>Bacillati</taxon>
        <taxon>Actinomycetota</taxon>
        <taxon>Actinomycetes</taxon>
        <taxon>Micromonosporales</taxon>
        <taxon>Micromonosporaceae</taxon>
        <taxon>Micromonospora</taxon>
    </lineage>
</organism>
<dbReference type="InterPro" id="IPR051910">
    <property type="entry name" value="ComF/GntX_DNA_util-trans"/>
</dbReference>
<dbReference type="PANTHER" id="PTHR47505">
    <property type="entry name" value="DNA UTILIZATION PROTEIN YHGH"/>
    <property type="match status" value="1"/>
</dbReference>
<dbReference type="SUPFAM" id="SSF53271">
    <property type="entry name" value="PRTase-like"/>
    <property type="match status" value="1"/>
</dbReference>
<comment type="similarity">
    <text evidence="1">Belongs to the ComF/GntX family.</text>
</comment>
<keyword evidence="3" id="KW-1185">Reference proteome</keyword>
<dbReference type="EMBL" id="POTY01000063">
    <property type="protein sequence ID" value="PZG18992.1"/>
    <property type="molecule type" value="Genomic_DNA"/>
</dbReference>
<sequence length="220" mass="24571">MCYSCASLSLKPPPDRRCPVCDQAVGVDEVCSNSLCNSPERRFFDWTIAVALKEGALANMIHHVKDGETAWCTIFARVILGYLYKNPAAVRRLGAIIPNPAWLPPGADPRADHAHYTIEQARDQDERQLPFVVDPPLIVKTRQTDKMRSTTSAAERRRLGQQVYEALRVPDPSRVKGKEIMVYDDVFTSGTTLNAAARRLKESGATKVYGLSLARQTWRS</sequence>
<evidence type="ECO:0000313" key="3">
    <source>
        <dbReference type="Proteomes" id="UP000248924"/>
    </source>
</evidence>
<evidence type="ECO:0000313" key="2">
    <source>
        <dbReference type="EMBL" id="PZG18992.1"/>
    </source>
</evidence>
<dbReference type="AlphaFoldDB" id="A0A2W2E4Q8"/>
<dbReference type="Gene3D" id="3.40.50.2020">
    <property type="match status" value="1"/>
</dbReference>
<name>A0A2W2E4Q8_9ACTN</name>